<dbReference type="RefSeq" id="XP_056752689.1">
    <property type="nucleotide sequence ID" value="XM_056896904.1"/>
</dbReference>
<evidence type="ECO:0000313" key="4">
    <source>
        <dbReference type="EMBL" id="KAJ5602891.1"/>
    </source>
</evidence>
<keyword evidence="2" id="KW-1133">Transmembrane helix</keyword>
<proteinExistence type="predicted"/>
<protein>
    <recommendedName>
        <fullName evidence="3">Calcineurin-like phosphoesterase domain-containing protein</fullName>
    </recommendedName>
</protein>
<gene>
    <name evidence="4" type="ORF">N7537_005847</name>
</gene>
<dbReference type="InterPro" id="IPR050126">
    <property type="entry name" value="Ap4A_hydrolase"/>
</dbReference>
<keyword evidence="2" id="KW-0472">Membrane</keyword>
<dbReference type="PANTHER" id="PTHR42850">
    <property type="entry name" value="METALLOPHOSPHOESTERASE"/>
    <property type="match status" value="1"/>
</dbReference>
<evidence type="ECO:0000256" key="1">
    <source>
        <dbReference type="SAM" id="MobiDB-lite"/>
    </source>
</evidence>
<dbReference type="Gene3D" id="3.60.21.10">
    <property type="match status" value="1"/>
</dbReference>
<reference evidence="4" key="2">
    <citation type="submission" date="2023-01" db="EMBL/GenBank/DDBJ databases">
        <authorList>
            <person name="Petersen C."/>
        </authorList>
    </citation>
    <scope>NUCLEOTIDE SEQUENCE</scope>
    <source>
        <strain evidence="4">IBT 12815</strain>
    </source>
</reference>
<dbReference type="GO" id="GO:0000298">
    <property type="term" value="F:endopolyphosphatase activity"/>
    <property type="evidence" value="ECO:0007669"/>
    <property type="project" value="TreeGrafter"/>
</dbReference>
<evidence type="ECO:0000313" key="5">
    <source>
        <dbReference type="Proteomes" id="UP001213799"/>
    </source>
</evidence>
<keyword evidence="5" id="KW-1185">Reference proteome</keyword>
<dbReference type="GeneID" id="81587146"/>
<dbReference type="GO" id="GO:0005737">
    <property type="term" value="C:cytoplasm"/>
    <property type="evidence" value="ECO:0007669"/>
    <property type="project" value="TreeGrafter"/>
</dbReference>
<dbReference type="GO" id="GO:0006798">
    <property type="term" value="P:polyphosphate catabolic process"/>
    <property type="evidence" value="ECO:0007669"/>
    <property type="project" value="TreeGrafter"/>
</dbReference>
<feature type="compositionally biased region" description="Polar residues" evidence="1">
    <location>
        <begin position="20"/>
        <end position="34"/>
    </location>
</feature>
<evidence type="ECO:0000259" key="3">
    <source>
        <dbReference type="Pfam" id="PF00149"/>
    </source>
</evidence>
<organism evidence="4 5">
    <name type="scientific">Penicillium hordei</name>
    <dbReference type="NCBI Taxonomy" id="40994"/>
    <lineage>
        <taxon>Eukaryota</taxon>
        <taxon>Fungi</taxon>
        <taxon>Dikarya</taxon>
        <taxon>Ascomycota</taxon>
        <taxon>Pezizomycotina</taxon>
        <taxon>Eurotiomycetes</taxon>
        <taxon>Eurotiomycetidae</taxon>
        <taxon>Eurotiales</taxon>
        <taxon>Aspergillaceae</taxon>
        <taxon>Penicillium</taxon>
    </lineage>
</organism>
<name>A0AAD6H1F7_9EURO</name>
<feature type="domain" description="Calcineurin-like phosphoesterase" evidence="3">
    <location>
        <begin position="152"/>
        <end position="324"/>
    </location>
</feature>
<dbReference type="PANTHER" id="PTHR42850:SF4">
    <property type="entry name" value="ZINC-DEPENDENT ENDOPOLYPHOSPHATASE"/>
    <property type="match status" value="1"/>
</dbReference>
<reference evidence="4" key="1">
    <citation type="journal article" date="2023" name="IMA Fungus">
        <title>Comparative genomic study of the Penicillium genus elucidates a diverse pangenome and 15 lateral gene transfer events.</title>
        <authorList>
            <person name="Petersen C."/>
            <person name="Sorensen T."/>
            <person name="Nielsen M.R."/>
            <person name="Sondergaard T.E."/>
            <person name="Sorensen J.L."/>
            <person name="Fitzpatrick D.A."/>
            <person name="Frisvad J.C."/>
            <person name="Nielsen K.L."/>
        </authorList>
    </citation>
    <scope>NUCLEOTIDE SEQUENCE</scope>
    <source>
        <strain evidence="4">IBT 12815</strain>
    </source>
</reference>
<dbReference type="Proteomes" id="UP001213799">
    <property type="component" value="Unassembled WGS sequence"/>
</dbReference>
<keyword evidence="2" id="KW-0812">Transmembrane</keyword>
<dbReference type="InterPro" id="IPR004843">
    <property type="entry name" value="Calcineurin-like_PHP"/>
</dbReference>
<dbReference type="InterPro" id="IPR029052">
    <property type="entry name" value="Metallo-depent_PP-like"/>
</dbReference>
<feature type="transmembrane region" description="Helical" evidence="2">
    <location>
        <begin position="87"/>
        <end position="105"/>
    </location>
</feature>
<dbReference type="GO" id="GO:0016791">
    <property type="term" value="F:phosphatase activity"/>
    <property type="evidence" value="ECO:0007669"/>
    <property type="project" value="TreeGrafter"/>
</dbReference>
<dbReference type="CDD" id="cd00144">
    <property type="entry name" value="MPP_PPP_family"/>
    <property type="match status" value="1"/>
</dbReference>
<dbReference type="Pfam" id="PF00149">
    <property type="entry name" value="Metallophos"/>
    <property type="match status" value="1"/>
</dbReference>
<comment type="caution">
    <text evidence="4">The sequence shown here is derived from an EMBL/GenBank/DDBJ whole genome shotgun (WGS) entry which is preliminary data.</text>
</comment>
<dbReference type="SUPFAM" id="SSF56300">
    <property type="entry name" value="Metallo-dependent phosphatases"/>
    <property type="match status" value="1"/>
</dbReference>
<accession>A0AAD6H1F7</accession>
<feature type="region of interest" description="Disordered" evidence="1">
    <location>
        <begin position="1"/>
        <end position="35"/>
    </location>
</feature>
<evidence type="ECO:0000256" key="2">
    <source>
        <dbReference type="SAM" id="Phobius"/>
    </source>
</evidence>
<sequence>MASGDSHPQDLESPDDDFHPTTTHHPSYSNQFPQYSRPLIDSARNAWQYKAPKNPQHASSSPADDIKSLEWPQMALLVAFAPRFRHMLIYGALFIFAWIGWRMLLSPQLQVQNSLLHSPPHANGLVQIRTLDPNLVPVDMARVDQGETSRKRLIFVGDVHGCKDELVQLLEKVSFNQKDGDHLIFVGDMINKGPDSKGVVDLARENSASSVRGNHEDRILLLRQEMVNTQTLTTPDEGRYSGFSSRELAERALARSLSEEQAQWLENCPMILNVGQIPGMGQVVVVHAGLVPGIDLEKQDASSVMTMRTIDSDTHVPSPKKKGMNWAKMFDKHQSKLYFSLETSEDPFSNTMTVVYGHDASTSLSIRTFTKGLDSGCVTGGKLTALVIEDGGKQSIVQVSCHGYFKG</sequence>
<dbReference type="AlphaFoldDB" id="A0AAD6H1F7"/>
<dbReference type="EMBL" id="JAQJAE010000003">
    <property type="protein sequence ID" value="KAJ5602891.1"/>
    <property type="molecule type" value="Genomic_DNA"/>
</dbReference>